<organism evidence="2 3">
    <name type="scientific">Hohenbuehelia grisea</name>
    <dbReference type="NCBI Taxonomy" id="104357"/>
    <lineage>
        <taxon>Eukaryota</taxon>
        <taxon>Fungi</taxon>
        <taxon>Dikarya</taxon>
        <taxon>Basidiomycota</taxon>
        <taxon>Agaricomycotina</taxon>
        <taxon>Agaricomycetes</taxon>
        <taxon>Agaricomycetidae</taxon>
        <taxon>Agaricales</taxon>
        <taxon>Pleurotineae</taxon>
        <taxon>Pleurotaceae</taxon>
        <taxon>Hohenbuehelia</taxon>
    </lineage>
</organism>
<reference evidence="3" key="1">
    <citation type="submission" date="2024-06" db="EMBL/GenBank/DDBJ databases">
        <title>Multi-omics analyses provide insights into the biosynthesis of the anticancer antibiotic pleurotin in Hohenbuehelia grisea.</title>
        <authorList>
            <person name="Weaver J.A."/>
            <person name="Alberti F."/>
        </authorList>
    </citation>
    <scope>NUCLEOTIDE SEQUENCE [LARGE SCALE GENOMIC DNA]</scope>
    <source>
        <strain evidence="3">T-177</strain>
    </source>
</reference>
<feature type="compositionally biased region" description="Basic residues" evidence="1">
    <location>
        <begin position="879"/>
        <end position="893"/>
    </location>
</feature>
<feature type="region of interest" description="Disordered" evidence="1">
    <location>
        <begin position="616"/>
        <end position="663"/>
    </location>
</feature>
<accession>A0ABR3IZL3</accession>
<keyword evidence="3" id="KW-1185">Reference proteome</keyword>
<feature type="compositionally biased region" description="Acidic residues" evidence="1">
    <location>
        <begin position="920"/>
        <end position="929"/>
    </location>
</feature>
<proteinExistence type="predicted"/>
<dbReference type="Proteomes" id="UP001556367">
    <property type="component" value="Unassembled WGS sequence"/>
</dbReference>
<protein>
    <submittedName>
        <fullName evidence="2">Uncharacterized protein</fullName>
    </submittedName>
</protein>
<feature type="compositionally biased region" description="Pro residues" evidence="1">
    <location>
        <begin position="641"/>
        <end position="650"/>
    </location>
</feature>
<feature type="compositionally biased region" description="Gly residues" evidence="1">
    <location>
        <begin position="652"/>
        <end position="662"/>
    </location>
</feature>
<feature type="compositionally biased region" description="Gly residues" evidence="1">
    <location>
        <begin position="616"/>
        <end position="639"/>
    </location>
</feature>
<comment type="caution">
    <text evidence="2">The sequence shown here is derived from an EMBL/GenBank/DDBJ whole genome shotgun (WGS) entry which is preliminary data.</text>
</comment>
<evidence type="ECO:0000313" key="3">
    <source>
        <dbReference type="Proteomes" id="UP001556367"/>
    </source>
</evidence>
<dbReference type="EMBL" id="JASNQZ010000012">
    <property type="protein sequence ID" value="KAL0948799.1"/>
    <property type="molecule type" value="Genomic_DNA"/>
</dbReference>
<name>A0ABR3IZL3_9AGAR</name>
<gene>
    <name evidence="2" type="ORF">HGRIS_008929</name>
</gene>
<sequence length="964" mass="101549">MSRNASARPSKRIQKAYYSLPEHAQKLLVDDLLSLLDDLPESRTKRFLSAASRVKSRLDYSQRPFSTVLDFKSKQKEVHGLFASLARDTKRTFVGREHSHHQEILDEILHSVLVWLPDIWSVVFEHSALFDEAHQCLMFTSESLAKVLESNSTQCQCPLINMEMDVEIKRQDGQLVESFHIVGVRSVSQVILWIWRDLFVSMSAHTHEAHFRRRAPEMLAEIMASVGLRGLERLLYGGHVSLRAEYQPEMSDQIDLELVEDDYCIVDDVDGDQLDSDEEEYGTCACHFHGSHWSSKMERHRLRLRSLVLTQLMEAFKLMPSRSLYIAIMSVSPAAVPAPILSSFYKTPTKEDCATQLHQMLGDSLSTTPIPDVVASALEIMTFLDENCPWVLPKHDPEVEDVLSIPSILAAHSHRLRVHHARPLYSALCAYNSASHMLSYLPHSPSRGRAQAQILGAIRAELMDMVGAAHAAIRAVFPKMDKKEMQDEVLAIEALRAASNQRRSRVVSFVDTLETGGPAAGGGFLNLGNLGNLPGGGAGAVFGFQVPGGGGGMGVGVGVGGFGVGGPGAGAGAAGGGGFGAGAGAGPGAGAGNGPPANHPLAALLMNMGIPLGGPPGAGGPGAGGAGAGPGPGGPGGVVFGPPPPPPPPGAAGAGAPGGNGPGNAPLFNFGPFQVNFGNAGINAGAGGAGAGGAAAGGAAGAGAGAPGVPGAGAGAGVAGGNAPPAGGFGFAPPAAGLGFGAFMDDDDVMQPDPFHVLAMHGPGGARSDDDPDVEDLREELRPRIKERFDMWVEAAELMDDFRIDECFEESSAKFSGGAQILHETYQEIIKRMPMFRCPDIAAELVDRLLDISKYHFICDALEAVSAFCKIQRKKAATKQKGKGKGKDKKKRPKNPEPWFDMLGPSAAGPSVNPFLGVFVDDDDEEDDGPPPLEPIVQTSVSSLASVPAPAATYPFFGGIEDVD</sequence>
<evidence type="ECO:0000256" key="1">
    <source>
        <dbReference type="SAM" id="MobiDB-lite"/>
    </source>
</evidence>
<feature type="region of interest" description="Disordered" evidence="1">
    <location>
        <begin position="879"/>
        <end position="936"/>
    </location>
</feature>
<evidence type="ECO:0000313" key="2">
    <source>
        <dbReference type="EMBL" id="KAL0948799.1"/>
    </source>
</evidence>